<evidence type="ECO:0000313" key="1">
    <source>
        <dbReference type="EMBL" id="KJY59620.1"/>
    </source>
</evidence>
<comment type="caution">
    <text evidence="1">The sequence shown here is derived from an EMBL/GenBank/DDBJ whole genome shotgun (WGS) entry which is preliminary data.</text>
</comment>
<dbReference type="PATRIC" id="fig|303541.3.peg.21"/>
<evidence type="ECO:0000313" key="2">
    <source>
        <dbReference type="Proteomes" id="UP000033682"/>
    </source>
</evidence>
<organism evidence="1 2">
    <name type="scientific">Lactobacillus apis</name>
    <dbReference type="NCBI Taxonomy" id="303541"/>
    <lineage>
        <taxon>Bacteria</taxon>
        <taxon>Bacillati</taxon>
        <taxon>Bacillota</taxon>
        <taxon>Bacilli</taxon>
        <taxon>Lactobacillales</taxon>
        <taxon>Lactobacillaceae</taxon>
        <taxon>Lactobacillus</taxon>
    </lineage>
</organism>
<name>A0A0F4LM06_9LACO</name>
<sequence length="465" mass="52993">MNNLLNETQGSNPISLGLVDLFARSLHEKHAVRSVKVIYNLEKNNCLVDAKMSDETNLTEMSPNIMSEIDYTVKSLVEQCLIVYNRSFLTKIIFEANLNEAGIIGESIKLACVLKTNQPKLNASSWDIVREAVQSTEEAEKLEVVKQPATSLEMSFKRKKLRNITFTFDFGSGQPEKVYKKTFSNSFKSNLQMIVYNICNYQGTHEPSIQLTIDLTNREKLVNQEVMVYISNKLRMKRKQFTVQDTKYIINQLNQAIKWVGELEINGLEITSHIDGNYLLAFTLSGTSPDKVTRIPINLVSCQKMADLLSTAVNTYLIPGVNRKWNSRLITQLRYKNNDWELTFTDCRLSYGLKAEVSVTNQSDSVAIPAANRAFDELKQIVRGKATLAAFDVSIRGQKTEEIEAQLLFNQLQLVDNIDKPKILHNFSLGGIFSKKAKVYLNFELDRAKNEYHWASERYLGWAKI</sequence>
<reference evidence="1 2" key="1">
    <citation type="submission" date="2015-01" db="EMBL/GenBank/DDBJ databases">
        <title>Comparative genomics of the lactic acid bacteria isolated from the honey bee gut.</title>
        <authorList>
            <person name="Ellegaard K.M."/>
            <person name="Tamarit D."/>
            <person name="Javelind E."/>
            <person name="Olofsson T."/>
            <person name="Andersson S.G."/>
            <person name="Vasquez A."/>
        </authorList>
    </citation>
    <scope>NUCLEOTIDE SEQUENCE [LARGE SCALE GENOMIC DNA]</scope>
    <source>
        <strain evidence="1 2">Hma11</strain>
        <plasmid evidence="1">pHma11p1</plasmid>
    </source>
</reference>
<dbReference type="EMBL" id="JXLG01000016">
    <property type="protein sequence ID" value="KJY59620.1"/>
    <property type="molecule type" value="Genomic_DNA"/>
</dbReference>
<dbReference type="AlphaFoldDB" id="A0A0F4LM06"/>
<geneLocation type="plasmid" evidence="1">
    <name>pHma11p1</name>
</geneLocation>
<protein>
    <submittedName>
        <fullName evidence="1">Uncharacterized protein</fullName>
    </submittedName>
</protein>
<keyword evidence="1" id="KW-0614">Plasmid</keyword>
<dbReference type="RefSeq" id="WP_046308247.1">
    <property type="nucleotide sequence ID" value="NZ_KQ034005.1"/>
</dbReference>
<keyword evidence="2" id="KW-1185">Reference proteome</keyword>
<dbReference type="HOGENOM" id="CLU_605187_0_0_9"/>
<proteinExistence type="predicted"/>
<dbReference type="Proteomes" id="UP000033682">
    <property type="component" value="Plasmid pHma11p1"/>
</dbReference>
<gene>
    <name evidence="1" type="ORF">JF72_14510</name>
</gene>
<accession>A0A0F4LM06</accession>